<proteinExistence type="predicted"/>
<keyword evidence="9" id="KW-1185">Reference proteome</keyword>
<keyword evidence="4" id="KW-0704">Schiff base</keyword>
<comment type="caution">
    <text evidence="8">The sequence shown here is derived from an EMBL/GenBank/DDBJ whole genome shotgun (WGS) entry which is preliminary data.</text>
</comment>
<evidence type="ECO:0000256" key="5">
    <source>
        <dbReference type="ARBA" id="ARBA00032523"/>
    </source>
</evidence>
<gene>
    <name evidence="8" type="ORF">AKJ48_00830</name>
</gene>
<dbReference type="EMBL" id="LHYB01000005">
    <property type="protein sequence ID" value="KXB04954.1"/>
    <property type="molecule type" value="Genomic_DNA"/>
</dbReference>
<keyword evidence="3" id="KW-0456">Lyase</keyword>
<feature type="active site" description="Schiff-base intermediate with substrate" evidence="7">
    <location>
        <position position="28"/>
    </location>
</feature>
<evidence type="ECO:0000256" key="3">
    <source>
        <dbReference type="ARBA" id="ARBA00023239"/>
    </source>
</evidence>
<evidence type="ECO:0000256" key="7">
    <source>
        <dbReference type="PIRSR" id="PIRSR015957-1"/>
    </source>
</evidence>
<dbReference type="Pfam" id="PF04476">
    <property type="entry name" value="4HFCP_synth"/>
    <property type="match status" value="1"/>
</dbReference>
<sequence length="237" mass="24965">MTLFLVSPISSSEALAAYRGGADIVDVKNPEEGALGASFPWIITEVRQALPEDLPLSASIGDAPDLPGTVTLAALGALNAGANIIKVGLKGPSEKDRAINLMQNVVRAIKKVSDSAEIVACGYGDYQRAGAIKPLLIPEIAHESGADTAMLDTAIKDGKPLTHFLSINKLSEFIEKTHSLNLQAALAGSLGQKEISELKFLKPDVIGVRSAVCTNGDRKQGKITEAAVREVKKVLED</sequence>
<accession>A0A133VEX0</accession>
<comment type="function">
    <text evidence="1">Catalyzes the formation of 4-(hydroxymethyl)-2-furancarboxaldehyde phosphate (4-HFC-P) from two molecules of glyceraldehyde-3-P (GA-3-P).</text>
</comment>
<dbReference type="GO" id="GO:0016829">
    <property type="term" value="F:lyase activity"/>
    <property type="evidence" value="ECO:0007669"/>
    <property type="project" value="UniProtKB-KW"/>
</dbReference>
<name>A0A133VEX0_9EURY</name>
<dbReference type="PIRSF" id="PIRSF015957">
    <property type="entry name" value="UCP015957"/>
    <property type="match status" value="1"/>
</dbReference>
<protein>
    <recommendedName>
        <fullName evidence="2">(5-formylfuran-3-yl)methyl phosphate synthase</fullName>
        <ecNumber evidence="2">4.2.3.153</ecNumber>
    </recommendedName>
    <alternativeName>
        <fullName evidence="5">4-(hydroxymethyl)-2-furancarboxaldehyde-phosphate synthase</fullName>
    </alternativeName>
</protein>
<evidence type="ECO:0000313" key="8">
    <source>
        <dbReference type="EMBL" id="KXB04954.1"/>
    </source>
</evidence>
<dbReference type="Proteomes" id="UP000070076">
    <property type="component" value="Unassembled WGS sequence"/>
</dbReference>
<evidence type="ECO:0000256" key="6">
    <source>
        <dbReference type="ARBA" id="ARBA00047628"/>
    </source>
</evidence>
<dbReference type="InterPro" id="IPR007565">
    <property type="entry name" value="4HFCP_synth"/>
</dbReference>
<reference evidence="8 9" key="1">
    <citation type="journal article" date="2016" name="Sci. Rep.">
        <title>Metabolic traits of an uncultured archaeal lineage -MSBL1- from brine pools of the Red Sea.</title>
        <authorList>
            <person name="Mwirichia R."/>
            <person name="Alam I."/>
            <person name="Rashid M."/>
            <person name="Vinu M."/>
            <person name="Ba-Alawi W."/>
            <person name="Anthony Kamau A."/>
            <person name="Kamanda Ngugi D."/>
            <person name="Goker M."/>
            <person name="Klenk H.P."/>
            <person name="Bajic V."/>
            <person name="Stingl U."/>
        </authorList>
    </citation>
    <scope>NUCLEOTIDE SEQUENCE [LARGE SCALE GENOMIC DNA]</scope>
    <source>
        <strain evidence="8">SCGC-AAA261O19</strain>
    </source>
</reference>
<evidence type="ECO:0000256" key="2">
    <source>
        <dbReference type="ARBA" id="ARBA00012553"/>
    </source>
</evidence>
<dbReference type="SUPFAM" id="SSF51569">
    <property type="entry name" value="Aldolase"/>
    <property type="match status" value="1"/>
</dbReference>
<evidence type="ECO:0000313" key="9">
    <source>
        <dbReference type="Proteomes" id="UP000070076"/>
    </source>
</evidence>
<organism evidence="8 9">
    <name type="scientific">candidate division MSBL1 archaeon SCGC-AAA261O19</name>
    <dbReference type="NCBI Taxonomy" id="1698277"/>
    <lineage>
        <taxon>Archaea</taxon>
        <taxon>Methanobacteriati</taxon>
        <taxon>Methanobacteriota</taxon>
        <taxon>candidate division MSBL1</taxon>
    </lineage>
</organism>
<comment type="catalytic activity">
    <reaction evidence="6">
        <text>2 D-glyceraldehyde 3-phosphate = 4-(hydroxymethyl)-2-furancarboxaldehyde phosphate + phosphate + 2 H2O</text>
        <dbReference type="Rhea" id="RHEA:43536"/>
        <dbReference type="ChEBI" id="CHEBI:15377"/>
        <dbReference type="ChEBI" id="CHEBI:43474"/>
        <dbReference type="ChEBI" id="CHEBI:59776"/>
        <dbReference type="ChEBI" id="CHEBI:83407"/>
        <dbReference type="EC" id="4.2.3.153"/>
    </reaction>
</comment>
<feature type="active site" description="Proton acceptor" evidence="7">
    <location>
        <position position="86"/>
    </location>
</feature>
<dbReference type="EC" id="4.2.3.153" evidence="2"/>
<evidence type="ECO:0000256" key="4">
    <source>
        <dbReference type="ARBA" id="ARBA00023270"/>
    </source>
</evidence>
<evidence type="ECO:0000256" key="1">
    <source>
        <dbReference type="ARBA" id="ARBA00003810"/>
    </source>
</evidence>
<dbReference type="AlphaFoldDB" id="A0A133VEX0"/>
<dbReference type="PATRIC" id="fig|1698277.3.peg.532"/>